<dbReference type="Gene3D" id="2.20.25.530">
    <property type="match status" value="1"/>
</dbReference>
<dbReference type="InterPro" id="IPR040456">
    <property type="entry name" value="RNase_H2_suB"/>
</dbReference>
<dbReference type="FunFam" id="2.20.25.530:FF:000002">
    <property type="entry name" value="Ribonuclease H2 subunit B"/>
    <property type="match status" value="1"/>
</dbReference>
<comment type="similarity">
    <text evidence="8">Belongs to the Bowman-Birk serine protease inhibitor family.</text>
</comment>
<evidence type="ECO:0000256" key="9">
    <source>
        <dbReference type="SAM" id="MobiDB-lite"/>
    </source>
</evidence>
<dbReference type="GO" id="GO:0032299">
    <property type="term" value="C:ribonuclease H2 complex"/>
    <property type="evidence" value="ECO:0007669"/>
    <property type="project" value="InterPro"/>
</dbReference>
<evidence type="ECO:0000256" key="4">
    <source>
        <dbReference type="ARBA" id="ARBA00023157"/>
    </source>
</evidence>
<comment type="caution">
    <text evidence="11">The sequence shown here is derived from an EMBL/GenBank/DDBJ whole genome shotgun (WGS) entry which is preliminary data.</text>
</comment>
<comment type="function">
    <text evidence="6">Non catalytic subunit of RNase H2, an endonuclease that specifically degrades the RNA of RNA:DNA hybrids. Participates in DNA replication, possibly by mediating the removal of lagging-strand Okazaki fragment RNA primers during DNA replication. Mediates the excision of single ribonucleotides from DNA:RNA duplexes.</text>
</comment>
<dbReference type="GO" id="GO:0005654">
    <property type="term" value="C:nucleoplasm"/>
    <property type="evidence" value="ECO:0007669"/>
    <property type="project" value="TreeGrafter"/>
</dbReference>
<reference evidence="11" key="1">
    <citation type="submission" date="2020-10" db="EMBL/GenBank/DDBJ databases">
        <authorList>
            <person name="Han B."/>
            <person name="Lu T."/>
            <person name="Zhao Q."/>
            <person name="Huang X."/>
            <person name="Zhao Y."/>
        </authorList>
    </citation>
    <scope>NUCLEOTIDE SEQUENCE</scope>
</reference>
<evidence type="ECO:0000256" key="1">
    <source>
        <dbReference type="ARBA" id="ARBA00004123"/>
    </source>
</evidence>
<dbReference type="Pfam" id="PF17745">
    <property type="entry name" value="Ydr279_N"/>
    <property type="match status" value="1"/>
</dbReference>
<dbReference type="PANTHER" id="PTHR13383">
    <property type="entry name" value="RIBONUCLEASE H2 SUBUNIT B"/>
    <property type="match status" value="1"/>
</dbReference>
<dbReference type="Gene3D" id="1.10.20.120">
    <property type="match status" value="1"/>
</dbReference>
<gene>
    <name evidence="11" type="ORF">NCGR_LOCUS46656</name>
</gene>
<evidence type="ECO:0000256" key="7">
    <source>
        <dbReference type="ARBA" id="ARBA00033464"/>
    </source>
</evidence>
<dbReference type="Pfam" id="PF09468">
    <property type="entry name" value="RNase_H2-Ydr279"/>
    <property type="match status" value="1"/>
</dbReference>
<dbReference type="Proteomes" id="UP000604825">
    <property type="component" value="Unassembled WGS sequence"/>
</dbReference>
<feature type="region of interest" description="Disordered" evidence="9">
    <location>
        <begin position="257"/>
        <end position="287"/>
    </location>
</feature>
<dbReference type="GO" id="GO:0004867">
    <property type="term" value="F:serine-type endopeptidase inhibitor activity"/>
    <property type="evidence" value="ECO:0007669"/>
    <property type="project" value="UniProtKB-KW"/>
</dbReference>
<dbReference type="OrthoDB" id="29098at2759"/>
<evidence type="ECO:0000259" key="10">
    <source>
        <dbReference type="SMART" id="SM00269"/>
    </source>
</evidence>
<dbReference type="SMART" id="SM00269">
    <property type="entry name" value="BowB"/>
    <property type="match status" value="2"/>
</dbReference>
<evidence type="ECO:0000256" key="2">
    <source>
        <dbReference type="ARBA" id="ARBA00019062"/>
    </source>
</evidence>
<keyword evidence="5" id="KW-0539">Nucleus</keyword>
<dbReference type="InterPro" id="IPR041195">
    <property type="entry name" value="Rnh202_N"/>
</dbReference>
<keyword evidence="12" id="KW-1185">Reference proteome</keyword>
<sequence>MSCGSGEVEGGKSAAAMASSSWHDSLAAPPRVLISHRPSDASSQGTVLSLQHPRSGDETGYLFIDGQLQEINWFKERYGAWFLGDYVCEDGGLYYCTPVDPIFIFLLTFEAARMSNGKDPGKFRQLDEILYVEGYPGYQQLMNVASHHMELVCEVKEVSNMKFFRLDNSKVLSWLCCKVYNLKEVFPKLGKNYAAQTEKEQLKEAVQMIREYLKDEPWLTLLCKKLQLDINEITADATTKIGEASFYADSCPAPALPSESKTANGGAKSIKGRPAKKPKTEDPTTIRPPRWRCNDVVDKCSADCQQCEASAAGAGAGFVCRDWIFSLLEPPVCTPRPWDCCDLAACTRDYIPYCRCADKVESCPSNCKECEVVEETDSDPPRYRCLDVFHGYPGPKCTPWISKSN</sequence>
<proteinExistence type="inferred from homology"/>
<feature type="domain" description="Bowman-Birk serine protease inhibitors family" evidence="10">
    <location>
        <begin position="340"/>
        <end position="397"/>
    </location>
</feature>
<name>A0A811R260_9POAL</name>
<dbReference type="EMBL" id="CAJGYO010000012">
    <property type="protein sequence ID" value="CAD6263349.1"/>
    <property type="molecule type" value="Genomic_DNA"/>
</dbReference>
<evidence type="ECO:0000313" key="11">
    <source>
        <dbReference type="EMBL" id="CAD6263349.1"/>
    </source>
</evidence>
<keyword evidence="3 8" id="KW-0646">Protease inhibitor</keyword>
<dbReference type="PANTHER" id="PTHR13383:SF11">
    <property type="entry name" value="RIBONUCLEASE H2 SUBUNIT B"/>
    <property type="match status" value="1"/>
</dbReference>
<dbReference type="SUPFAM" id="SSF57247">
    <property type="entry name" value="Bowman-Birk inhibitor, BBI"/>
    <property type="match status" value="2"/>
</dbReference>
<feature type="domain" description="Bowman-Birk serine protease inhibitors family" evidence="10">
    <location>
        <begin position="283"/>
        <end position="333"/>
    </location>
</feature>
<evidence type="ECO:0000256" key="5">
    <source>
        <dbReference type="ARBA" id="ARBA00023242"/>
    </source>
</evidence>
<dbReference type="GO" id="GO:0005576">
    <property type="term" value="C:extracellular region"/>
    <property type="evidence" value="ECO:0007669"/>
    <property type="project" value="InterPro"/>
</dbReference>
<dbReference type="AlphaFoldDB" id="A0A811R260"/>
<dbReference type="InterPro" id="IPR035995">
    <property type="entry name" value="Bowman-Birk_prot_inh"/>
</dbReference>
<dbReference type="CDD" id="cd09270">
    <property type="entry name" value="RNase_H2-B"/>
    <property type="match status" value="1"/>
</dbReference>
<comment type="subcellular location">
    <subcellularLocation>
        <location evidence="1">Nucleus</location>
    </subcellularLocation>
</comment>
<dbReference type="InterPro" id="IPR019024">
    <property type="entry name" value="RNase_H2_suB_wHTH"/>
</dbReference>
<evidence type="ECO:0000256" key="3">
    <source>
        <dbReference type="ARBA" id="ARBA00022690"/>
    </source>
</evidence>
<organism evidence="11 12">
    <name type="scientific">Miscanthus lutarioriparius</name>
    <dbReference type="NCBI Taxonomy" id="422564"/>
    <lineage>
        <taxon>Eukaryota</taxon>
        <taxon>Viridiplantae</taxon>
        <taxon>Streptophyta</taxon>
        <taxon>Embryophyta</taxon>
        <taxon>Tracheophyta</taxon>
        <taxon>Spermatophyta</taxon>
        <taxon>Magnoliopsida</taxon>
        <taxon>Liliopsida</taxon>
        <taxon>Poales</taxon>
        <taxon>Poaceae</taxon>
        <taxon>PACMAD clade</taxon>
        <taxon>Panicoideae</taxon>
        <taxon>Andropogonodae</taxon>
        <taxon>Andropogoneae</taxon>
        <taxon>Saccharinae</taxon>
        <taxon>Miscanthus</taxon>
    </lineage>
</organism>
<dbReference type="Pfam" id="PF00228">
    <property type="entry name" value="Bowman-Birk_leg"/>
    <property type="match status" value="1"/>
</dbReference>
<accession>A0A811R260</accession>
<dbReference type="GO" id="GO:0006401">
    <property type="term" value="P:RNA catabolic process"/>
    <property type="evidence" value="ECO:0007669"/>
    <property type="project" value="TreeGrafter"/>
</dbReference>
<evidence type="ECO:0000313" key="12">
    <source>
        <dbReference type="Proteomes" id="UP000604825"/>
    </source>
</evidence>
<dbReference type="CDD" id="cd00023">
    <property type="entry name" value="BBI"/>
    <property type="match status" value="2"/>
</dbReference>
<protein>
    <recommendedName>
        <fullName evidence="2">Ribonuclease H2 subunit B</fullName>
    </recommendedName>
    <alternativeName>
        <fullName evidence="7">Ribonuclease HI subunit B</fullName>
    </alternativeName>
</protein>
<keyword evidence="4" id="KW-1015">Disulfide bond</keyword>
<dbReference type="InterPro" id="IPR000877">
    <property type="entry name" value="Prot_inh_BBI"/>
</dbReference>
<evidence type="ECO:0000256" key="8">
    <source>
        <dbReference type="RuleBase" id="RU003856"/>
    </source>
</evidence>
<keyword evidence="8" id="KW-0722">Serine protease inhibitor</keyword>
<dbReference type="Gene3D" id="2.10.69.10">
    <property type="entry name" value="Cysteine Protease (Bromelain) Inhibitor, subunit H"/>
    <property type="match status" value="2"/>
</dbReference>
<evidence type="ECO:0000256" key="6">
    <source>
        <dbReference type="ARBA" id="ARBA00024778"/>
    </source>
</evidence>